<evidence type="ECO:0000313" key="2">
    <source>
        <dbReference type="Proteomes" id="UP000054911"/>
    </source>
</evidence>
<protein>
    <submittedName>
        <fullName evidence="1">Uncharacterized protein</fullName>
    </submittedName>
</protein>
<dbReference type="EMBL" id="FCOE02000003">
    <property type="protein sequence ID" value="SAK49230.1"/>
    <property type="molecule type" value="Genomic_DNA"/>
</dbReference>
<comment type="caution">
    <text evidence="1">The sequence shown here is derived from an EMBL/GenBank/DDBJ whole genome shotgun (WGS) entry which is preliminary data.</text>
</comment>
<organism evidence="1 2">
    <name type="scientific">Caballeronia pedi</name>
    <dbReference type="NCBI Taxonomy" id="1777141"/>
    <lineage>
        <taxon>Bacteria</taxon>
        <taxon>Pseudomonadati</taxon>
        <taxon>Pseudomonadota</taxon>
        <taxon>Betaproteobacteria</taxon>
        <taxon>Burkholderiales</taxon>
        <taxon>Burkholderiaceae</taxon>
        <taxon>Caballeronia</taxon>
    </lineage>
</organism>
<accession>A0A157ZUQ9</accession>
<dbReference type="AlphaFoldDB" id="A0A157ZUQ9"/>
<name>A0A157ZUQ9_9BURK</name>
<gene>
    <name evidence="1" type="ORF">AWB80_01320</name>
</gene>
<sequence>MRDRLQRSNDRLICAQSIVEVLVRGLISGASRDGVRDEVDPMESVMAAMETLALEWPTDYGADAVEWLVLGERRY</sequence>
<keyword evidence="2" id="KW-1185">Reference proteome</keyword>
<proteinExistence type="predicted"/>
<evidence type="ECO:0000313" key="1">
    <source>
        <dbReference type="EMBL" id="SAK49230.1"/>
    </source>
</evidence>
<reference evidence="1" key="1">
    <citation type="submission" date="2016-01" db="EMBL/GenBank/DDBJ databases">
        <authorList>
            <person name="Peeters C."/>
        </authorList>
    </citation>
    <scope>NUCLEOTIDE SEQUENCE [LARGE SCALE GENOMIC DNA]</scope>
    <source>
        <strain evidence="1">LMG 29323</strain>
    </source>
</reference>
<dbReference type="Proteomes" id="UP000054911">
    <property type="component" value="Unassembled WGS sequence"/>
</dbReference>